<keyword evidence="2" id="KW-0028">Amino-acid biosynthesis</keyword>
<organism evidence="15 16">
    <name type="scientific">Alistipes inops</name>
    <dbReference type="NCBI Taxonomy" id="1501391"/>
    <lineage>
        <taxon>Bacteria</taxon>
        <taxon>Pseudomonadati</taxon>
        <taxon>Bacteroidota</taxon>
        <taxon>Bacteroidia</taxon>
        <taxon>Bacteroidales</taxon>
        <taxon>Rikenellaceae</taxon>
        <taxon>Alistipes</taxon>
    </lineage>
</organism>
<evidence type="ECO:0000256" key="5">
    <source>
        <dbReference type="ARBA" id="ARBA00023002"/>
    </source>
</evidence>
<gene>
    <name evidence="15" type="ORF">LG35_06500</name>
</gene>
<dbReference type="SUPFAM" id="SSF51735">
    <property type="entry name" value="NAD(P)-binding Rossmann-fold domains"/>
    <property type="match status" value="1"/>
</dbReference>
<keyword evidence="4" id="KW-0220">Diaminopimelate biosynthesis</keyword>
<evidence type="ECO:0000256" key="12">
    <source>
        <dbReference type="NCBIfam" id="TIGR00036"/>
    </source>
</evidence>
<dbReference type="InterPro" id="IPR022663">
    <property type="entry name" value="DapB_C"/>
</dbReference>
<keyword evidence="16" id="KW-1185">Reference proteome</keyword>
<keyword evidence="3" id="KW-0521">NADP</keyword>
<proteinExistence type="inferred from homology"/>
<dbReference type="PANTHER" id="PTHR20836:SF0">
    <property type="entry name" value="4-HYDROXY-TETRAHYDRODIPICOLINATE REDUCTASE 1, CHLOROPLASTIC-RELATED"/>
    <property type="match status" value="1"/>
</dbReference>
<evidence type="ECO:0000259" key="14">
    <source>
        <dbReference type="Pfam" id="PF05173"/>
    </source>
</evidence>
<evidence type="ECO:0000256" key="10">
    <source>
        <dbReference type="ARBA" id="ARBA00049080"/>
    </source>
</evidence>
<dbReference type="Gene3D" id="3.30.360.10">
    <property type="entry name" value="Dihydrodipicolinate Reductase, domain 2"/>
    <property type="match status" value="1"/>
</dbReference>
<protein>
    <recommendedName>
        <fullName evidence="9 12">4-hydroxy-tetrahydrodipicolinate reductase</fullName>
        <ecNumber evidence="9 12">1.17.1.8</ecNumber>
    </recommendedName>
</protein>
<dbReference type="InterPro" id="IPR000846">
    <property type="entry name" value="DapB_N"/>
</dbReference>
<sequence length="241" mass="26286">MKTVIIGYGTMGHEIERVLIDRGHTVLFTVDAGEEAKLATERLAQADVAIEFTTPATAFGNVETCLRAGVPVVCGTTGWNERREEAEKLCEELDGTFFWSSNFSIGVNILFRVSEYLARIMDRFPEYAVSMREVHHTRKKDAPSGTAVTLAEGILRNIGWTEAWVNHETDCPSALGIVSVREGDVAGIHEVIYDSVADTITLCHEAKGRRGFAVGAVMAAEFAAGHKGVLTMDDMLGSIIH</sequence>
<evidence type="ECO:0000256" key="3">
    <source>
        <dbReference type="ARBA" id="ARBA00022857"/>
    </source>
</evidence>
<name>A0ABR4YIV6_9BACT</name>
<dbReference type="Proteomes" id="UP000030889">
    <property type="component" value="Unassembled WGS sequence"/>
</dbReference>
<evidence type="ECO:0000256" key="4">
    <source>
        <dbReference type="ARBA" id="ARBA00022915"/>
    </source>
</evidence>
<dbReference type="InterPro" id="IPR036291">
    <property type="entry name" value="NAD(P)-bd_dom_sf"/>
</dbReference>
<dbReference type="SUPFAM" id="SSF55347">
    <property type="entry name" value="Glyceraldehyde-3-phosphate dehydrogenase-like, C-terminal domain"/>
    <property type="match status" value="1"/>
</dbReference>
<comment type="similarity">
    <text evidence="1">Belongs to the DapB family.</text>
</comment>
<evidence type="ECO:0000256" key="11">
    <source>
        <dbReference type="ARBA" id="ARBA00049396"/>
    </source>
</evidence>
<dbReference type="EC" id="1.17.1.8" evidence="9 12"/>
<dbReference type="EMBL" id="JRGF01000006">
    <property type="protein sequence ID" value="KHE42194.1"/>
    <property type="molecule type" value="Genomic_DNA"/>
</dbReference>
<dbReference type="CDD" id="cd02274">
    <property type="entry name" value="DHDPR_N"/>
    <property type="match status" value="1"/>
</dbReference>
<reference evidence="15 16" key="1">
    <citation type="submission" date="2014-09" db="EMBL/GenBank/DDBJ databases">
        <title>Alistipes sp. 627, sp. nov., a novel member of the family Rikenellaceae isolated from human faeces.</title>
        <authorList>
            <person name="Shkoporov A.N."/>
            <person name="Chaplin A.V."/>
            <person name="Motuzova O.V."/>
            <person name="Kafarskaia L.I."/>
            <person name="Khokhlova E.V."/>
            <person name="Efimov B.A."/>
        </authorList>
    </citation>
    <scope>NUCLEOTIDE SEQUENCE [LARGE SCALE GENOMIC DNA]</scope>
    <source>
        <strain evidence="15 16">627</strain>
    </source>
</reference>
<evidence type="ECO:0000256" key="1">
    <source>
        <dbReference type="ARBA" id="ARBA00006642"/>
    </source>
</evidence>
<dbReference type="InterPro" id="IPR023940">
    <property type="entry name" value="DHDPR_bac"/>
</dbReference>
<comment type="catalytic activity">
    <reaction evidence="11">
        <text>(S)-2,3,4,5-tetrahydrodipicolinate + NAD(+) + H2O = (2S,4S)-4-hydroxy-2,3,4,5-tetrahydrodipicolinate + NADH + H(+)</text>
        <dbReference type="Rhea" id="RHEA:35323"/>
        <dbReference type="ChEBI" id="CHEBI:15377"/>
        <dbReference type="ChEBI" id="CHEBI:15378"/>
        <dbReference type="ChEBI" id="CHEBI:16845"/>
        <dbReference type="ChEBI" id="CHEBI:57540"/>
        <dbReference type="ChEBI" id="CHEBI:57945"/>
        <dbReference type="ChEBI" id="CHEBI:67139"/>
        <dbReference type="EC" id="1.17.1.8"/>
    </reaction>
</comment>
<feature type="domain" description="Dihydrodipicolinate reductase N-terminal" evidence="13">
    <location>
        <begin position="1"/>
        <end position="103"/>
    </location>
</feature>
<comment type="catalytic activity">
    <reaction evidence="10">
        <text>(S)-2,3,4,5-tetrahydrodipicolinate + NADP(+) + H2O = (2S,4S)-4-hydroxy-2,3,4,5-tetrahydrodipicolinate + NADPH + H(+)</text>
        <dbReference type="Rhea" id="RHEA:35331"/>
        <dbReference type="ChEBI" id="CHEBI:15377"/>
        <dbReference type="ChEBI" id="CHEBI:15378"/>
        <dbReference type="ChEBI" id="CHEBI:16845"/>
        <dbReference type="ChEBI" id="CHEBI:57783"/>
        <dbReference type="ChEBI" id="CHEBI:58349"/>
        <dbReference type="ChEBI" id="CHEBI:67139"/>
        <dbReference type="EC" id="1.17.1.8"/>
    </reaction>
</comment>
<keyword evidence="5" id="KW-0560">Oxidoreductase</keyword>
<dbReference type="PIRSF" id="PIRSF000161">
    <property type="entry name" value="DHPR"/>
    <property type="match status" value="1"/>
</dbReference>
<keyword evidence="6" id="KW-0520">NAD</keyword>
<evidence type="ECO:0000256" key="2">
    <source>
        <dbReference type="ARBA" id="ARBA00022605"/>
    </source>
</evidence>
<comment type="pathway">
    <text evidence="8">Amino-acid biosynthesis; L-lysine biosynthesis via DAP pathway; (S)-tetrahydrodipicolinate from L-aspartate: step 4/4.</text>
</comment>
<dbReference type="RefSeq" id="WP_035473298.1">
    <property type="nucleotide sequence ID" value="NZ_JRGF01000006.1"/>
</dbReference>
<dbReference type="Pfam" id="PF01113">
    <property type="entry name" value="DapB_N"/>
    <property type="match status" value="1"/>
</dbReference>
<evidence type="ECO:0000256" key="8">
    <source>
        <dbReference type="ARBA" id="ARBA00037922"/>
    </source>
</evidence>
<dbReference type="Pfam" id="PF05173">
    <property type="entry name" value="DapB_C"/>
    <property type="match status" value="1"/>
</dbReference>
<keyword evidence="7" id="KW-0457">Lysine biosynthesis</keyword>
<evidence type="ECO:0000256" key="9">
    <source>
        <dbReference type="ARBA" id="ARBA00038983"/>
    </source>
</evidence>
<evidence type="ECO:0000256" key="7">
    <source>
        <dbReference type="ARBA" id="ARBA00023154"/>
    </source>
</evidence>
<dbReference type="PANTHER" id="PTHR20836">
    <property type="entry name" value="DIHYDRODIPICOLINATE REDUCTASE"/>
    <property type="match status" value="1"/>
</dbReference>
<evidence type="ECO:0000313" key="15">
    <source>
        <dbReference type="EMBL" id="KHE42194.1"/>
    </source>
</evidence>
<feature type="domain" description="Dihydrodipicolinate reductase C-terminal" evidence="14">
    <location>
        <begin position="106"/>
        <end position="236"/>
    </location>
</feature>
<dbReference type="Gene3D" id="3.40.50.720">
    <property type="entry name" value="NAD(P)-binding Rossmann-like Domain"/>
    <property type="match status" value="1"/>
</dbReference>
<evidence type="ECO:0000256" key="6">
    <source>
        <dbReference type="ARBA" id="ARBA00023027"/>
    </source>
</evidence>
<evidence type="ECO:0000259" key="13">
    <source>
        <dbReference type="Pfam" id="PF01113"/>
    </source>
</evidence>
<evidence type="ECO:0000313" key="16">
    <source>
        <dbReference type="Proteomes" id="UP000030889"/>
    </source>
</evidence>
<accession>A0ABR4YIV6</accession>
<dbReference type="NCBIfam" id="TIGR00036">
    <property type="entry name" value="dapB"/>
    <property type="match status" value="1"/>
</dbReference>
<comment type="caution">
    <text evidence="15">The sequence shown here is derived from an EMBL/GenBank/DDBJ whole genome shotgun (WGS) entry which is preliminary data.</text>
</comment>